<feature type="non-terminal residue" evidence="3">
    <location>
        <position position="1"/>
    </location>
</feature>
<dbReference type="Gene3D" id="1.10.510.10">
    <property type="entry name" value="Transferase(Phosphotransferase) domain 1"/>
    <property type="match status" value="1"/>
</dbReference>
<dbReference type="Proteomes" id="UP000054279">
    <property type="component" value="Unassembled WGS sequence"/>
</dbReference>
<protein>
    <recommendedName>
        <fullName evidence="1">non-specific serine/threonine protein kinase</fullName>
        <ecNumber evidence="1">2.7.11.1</ecNumber>
    </recommendedName>
</protein>
<dbReference type="AlphaFoldDB" id="A0A0C9UK39"/>
<evidence type="ECO:0000313" key="3">
    <source>
        <dbReference type="EMBL" id="KIJ35239.1"/>
    </source>
</evidence>
<dbReference type="GO" id="GO:0005524">
    <property type="term" value="F:ATP binding"/>
    <property type="evidence" value="ECO:0007669"/>
    <property type="project" value="InterPro"/>
</dbReference>
<dbReference type="OrthoDB" id="5579860at2759"/>
<proteinExistence type="predicted"/>
<gene>
    <name evidence="3" type="ORF">M422DRAFT_181034</name>
</gene>
<dbReference type="GO" id="GO:0004674">
    <property type="term" value="F:protein serine/threonine kinase activity"/>
    <property type="evidence" value="ECO:0007669"/>
    <property type="project" value="UniProtKB-EC"/>
</dbReference>
<dbReference type="PROSITE" id="PS50011">
    <property type="entry name" value="PROTEIN_KINASE_DOM"/>
    <property type="match status" value="1"/>
</dbReference>
<dbReference type="InterPro" id="IPR000719">
    <property type="entry name" value="Prot_kinase_dom"/>
</dbReference>
<dbReference type="PANTHER" id="PTHR11909">
    <property type="entry name" value="CASEIN KINASE-RELATED"/>
    <property type="match status" value="1"/>
</dbReference>
<dbReference type="EC" id="2.7.11.1" evidence="1"/>
<dbReference type="EMBL" id="KN837191">
    <property type="protein sequence ID" value="KIJ35239.1"/>
    <property type="molecule type" value="Genomic_DNA"/>
</dbReference>
<evidence type="ECO:0000313" key="4">
    <source>
        <dbReference type="Proteomes" id="UP000054279"/>
    </source>
</evidence>
<dbReference type="InterPro" id="IPR008271">
    <property type="entry name" value="Ser/Thr_kinase_AS"/>
</dbReference>
<dbReference type="SUPFAM" id="SSF56112">
    <property type="entry name" value="Protein kinase-like (PK-like)"/>
    <property type="match status" value="1"/>
</dbReference>
<feature type="domain" description="Protein kinase" evidence="2">
    <location>
        <begin position="1"/>
        <end position="160"/>
    </location>
</feature>
<evidence type="ECO:0000256" key="1">
    <source>
        <dbReference type="ARBA" id="ARBA00012513"/>
    </source>
</evidence>
<dbReference type="InterPro" id="IPR050235">
    <property type="entry name" value="CK1_Ser-Thr_kinase"/>
</dbReference>
<keyword evidence="4" id="KW-1185">Reference proteome</keyword>
<sequence>IRRLQSLHSLSFIHGDIKPANFCISATSSGKPMLYMIDMGTVRKYSSGTLHLPEEITPCSKTCTINFASINAHKGRPLSRHDALESFTYTMMALSPHGLPWDCLAMAEPLLKFTTTDNQDFYSESKESAMNLRGQIADVLCHKEQLSKGQPPGMDRTVYI</sequence>
<dbReference type="PROSITE" id="PS00108">
    <property type="entry name" value="PROTEIN_KINASE_ST"/>
    <property type="match status" value="1"/>
</dbReference>
<name>A0A0C9UK39_SPHS4</name>
<evidence type="ECO:0000259" key="2">
    <source>
        <dbReference type="PROSITE" id="PS50011"/>
    </source>
</evidence>
<dbReference type="InterPro" id="IPR011009">
    <property type="entry name" value="Kinase-like_dom_sf"/>
</dbReference>
<organism evidence="3 4">
    <name type="scientific">Sphaerobolus stellatus (strain SS14)</name>
    <dbReference type="NCBI Taxonomy" id="990650"/>
    <lineage>
        <taxon>Eukaryota</taxon>
        <taxon>Fungi</taxon>
        <taxon>Dikarya</taxon>
        <taxon>Basidiomycota</taxon>
        <taxon>Agaricomycotina</taxon>
        <taxon>Agaricomycetes</taxon>
        <taxon>Phallomycetidae</taxon>
        <taxon>Geastrales</taxon>
        <taxon>Sphaerobolaceae</taxon>
        <taxon>Sphaerobolus</taxon>
    </lineage>
</organism>
<accession>A0A0C9UK39</accession>
<reference evidence="3 4" key="1">
    <citation type="submission" date="2014-06" db="EMBL/GenBank/DDBJ databases">
        <title>Evolutionary Origins and Diversification of the Mycorrhizal Mutualists.</title>
        <authorList>
            <consortium name="DOE Joint Genome Institute"/>
            <consortium name="Mycorrhizal Genomics Consortium"/>
            <person name="Kohler A."/>
            <person name="Kuo A."/>
            <person name="Nagy L.G."/>
            <person name="Floudas D."/>
            <person name="Copeland A."/>
            <person name="Barry K.W."/>
            <person name="Cichocki N."/>
            <person name="Veneault-Fourrey C."/>
            <person name="LaButti K."/>
            <person name="Lindquist E.A."/>
            <person name="Lipzen A."/>
            <person name="Lundell T."/>
            <person name="Morin E."/>
            <person name="Murat C."/>
            <person name="Riley R."/>
            <person name="Ohm R."/>
            <person name="Sun H."/>
            <person name="Tunlid A."/>
            <person name="Henrissat B."/>
            <person name="Grigoriev I.V."/>
            <person name="Hibbett D.S."/>
            <person name="Martin F."/>
        </authorList>
    </citation>
    <scope>NUCLEOTIDE SEQUENCE [LARGE SCALE GENOMIC DNA]</scope>
    <source>
        <strain evidence="3 4">SS14</strain>
    </source>
</reference>
<dbReference type="HOGENOM" id="CLU_1656402_0_0_1"/>